<dbReference type="GO" id="GO:0005739">
    <property type="term" value="C:mitochondrion"/>
    <property type="evidence" value="ECO:0007669"/>
    <property type="project" value="TreeGrafter"/>
</dbReference>
<evidence type="ECO:0000256" key="3">
    <source>
        <dbReference type="ARBA" id="ARBA00022516"/>
    </source>
</evidence>
<evidence type="ECO:0000256" key="1">
    <source>
        <dbReference type="ARBA" id="ARBA00008467"/>
    </source>
</evidence>
<keyword evidence="8" id="KW-0012">Acyltransferase</keyword>
<dbReference type="InterPro" id="IPR016039">
    <property type="entry name" value="Thiolase-like"/>
</dbReference>
<dbReference type="InterPro" id="IPR020841">
    <property type="entry name" value="PKS_Beta-ketoAc_synthase_dom"/>
</dbReference>
<name>A0A0H5RQT1_9EUKA</name>
<keyword evidence="7" id="KW-0275">Fatty acid biosynthesis</keyword>
<evidence type="ECO:0000256" key="2">
    <source>
        <dbReference type="ARBA" id="ARBA00013191"/>
    </source>
</evidence>
<keyword evidence="4" id="KW-0808">Transferase</keyword>
<dbReference type="CDD" id="cd00834">
    <property type="entry name" value="KAS_I_II"/>
    <property type="match status" value="1"/>
</dbReference>
<feature type="domain" description="Ketosynthase family 3 (KS3)" evidence="10">
    <location>
        <begin position="32"/>
        <end position="444"/>
    </location>
</feature>
<dbReference type="PIRSF" id="PIRSF000447">
    <property type="entry name" value="KAS_II"/>
    <property type="match status" value="1"/>
</dbReference>
<keyword evidence="3" id="KW-0444">Lipid biosynthesis</keyword>
<proteinExistence type="inferred from homology"/>
<organism evidence="11">
    <name type="scientific">Spongospora subterranea</name>
    <dbReference type="NCBI Taxonomy" id="70186"/>
    <lineage>
        <taxon>Eukaryota</taxon>
        <taxon>Sar</taxon>
        <taxon>Rhizaria</taxon>
        <taxon>Endomyxa</taxon>
        <taxon>Phytomyxea</taxon>
        <taxon>Plasmodiophorida</taxon>
        <taxon>Plasmodiophoridae</taxon>
        <taxon>Spongospora</taxon>
    </lineage>
</organism>
<evidence type="ECO:0000256" key="9">
    <source>
        <dbReference type="PIRSR" id="PIRSR000447-1"/>
    </source>
</evidence>
<dbReference type="SMART" id="SM00825">
    <property type="entry name" value="PKS_KS"/>
    <property type="match status" value="1"/>
</dbReference>
<dbReference type="Pfam" id="PF00109">
    <property type="entry name" value="ketoacyl-synt"/>
    <property type="match status" value="1"/>
</dbReference>
<dbReference type="EC" id="2.3.1.41" evidence="2"/>
<dbReference type="InterPro" id="IPR000794">
    <property type="entry name" value="Beta-ketoacyl_synthase"/>
</dbReference>
<evidence type="ECO:0000313" key="11">
    <source>
        <dbReference type="EMBL" id="CRZ11079.1"/>
    </source>
</evidence>
<dbReference type="GO" id="GO:0004315">
    <property type="term" value="F:3-oxoacyl-[acyl-carrier-protein] synthase activity"/>
    <property type="evidence" value="ECO:0007669"/>
    <property type="project" value="UniProtKB-EC"/>
</dbReference>
<protein>
    <recommendedName>
        <fullName evidence="2">beta-ketoacyl-[acyl-carrier-protein] synthase I</fullName>
        <ecNumber evidence="2">2.3.1.41</ecNumber>
    </recommendedName>
</protein>
<dbReference type="Gene3D" id="3.40.47.10">
    <property type="match status" value="1"/>
</dbReference>
<keyword evidence="5" id="KW-0276">Fatty acid metabolism</keyword>
<dbReference type="PROSITE" id="PS00606">
    <property type="entry name" value="KS3_1"/>
    <property type="match status" value="1"/>
</dbReference>
<dbReference type="InterPro" id="IPR017568">
    <property type="entry name" value="3-oxoacyl-ACP_synth-2"/>
</dbReference>
<dbReference type="EMBL" id="HACM01010637">
    <property type="protein sequence ID" value="CRZ11079.1"/>
    <property type="molecule type" value="Transcribed_RNA"/>
</dbReference>
<keyword evidence="6" id="KW-0443">Lipid metabolism</keyword>
<evidence type="ECO:0000256" key="6">
    <source>
        <dbReference type="ARBA" id="ARBA00023098"/>
    </source>
</evidence>
<dbReference type="SUPFAM" id="SSF53901">
    <property type="entry name" value="Thiolase-like"/>
    <property type="match status" value="2"/>
</dbReference>
<evidence type="ECO:0000256" key="7">
    <source>
        <dbReference type="ARBA" id="ARBA00023160"/>
    </source>
</evidence>
<dbReference type="Pfam" id="PF02801">
    <property type="entry name" value="Ketoacyl-synt_C"/>
    <property type="match status" value="1"/>
</dbReference>
<sequence length="445" mass="47039">EAVLDACRLSFLDLRFVFICHHCCPSRGIMKLRSVVVTGMGIESAFGSDLRSFWSSIVAGKSNMRNIVGLDPSVGTKLPCTVVSQITDDAATNMAKSAEIRRQPRFIRLAVSAAENAYRDAGLMLSPLKQNQRCGVSVGVGMASLETLFDAVHTLESRGPRRLSPYTVPNLLINMASAHVSMRLNLLGPSLSPSTACTSGAHAIGDAARMIMCGSADTMVAGGSESCMHQLALAGFSQCKALSTEKQPETASRPWSKSRSGFVMAEGAAMLVLEEEEIARARGARIYARLSGYGLSSDAWHITAPCPDGRGAELCMKSALRDANLSPDEVDYLNAHATSTLIGDLAEAKAISTVFQHHALQMPISSTKGQTGHLLGAAGALEAVISILSIKTGIVPPNVNLNDPDPSLPQLHLPTSALLNCPVRIVMTNSFGFGGTNASLIFASV</sequence>
<evidence type="ECO:0000256" key="4">
    <source>
        <dbReference type="ARBA" id="ARBA00022679"/>
    </source>
</evidence>
<feature type="non-terminal residue" evidence="11">
    <location>
        <position position="1"/>
    </location>
</feature>
<feature type="active site" description="For beta-ketoacyl synthase activity" evidence="9">
    <location>
        <position position="197"/>
    </location>
</feature>
<dbReference type="GO" id="GO:0006633">
    <property type="term" value="P:fatty acid biosynthetic process"/>
    <property type="evidence" value="ECO:0007669"/>
    <property type="project" value="UniProtKB-KW"/>
</dbReference>
<dbReference type="PROSITE" id="PS52004">
    <property type="entry name" value="KS3_2"/>
    <property type="match status" value="1"/>
</dbReference>
<dbReference type="PANTHER" id="PTHR11712:SF336">
    <property type="entry name" value="3-OXOACYL-[ACYL-CARRIER-PROTEIN] SYNTHASE, MITOCHONDRIAL"/>
    <property type="match status" value="1"/>
</dbReference>
<evidence type="ECO:0000256" key="8">
    <source>
        <dbReference type="ARBA" id="ARBA00023315"/>
    </source>
</evidence>
<comment type="similarity">
    <text evidence="1">Belongs to the thiolase-like superfamily. Beta-ketoacyl-ACP synthases family.</text>
</comment>
<reference evidence="11" key="1">
    <citation type="submission" date="2015-04" db="EMBL/GenBank/DDBJ databases">
        <title>The genome sequence of the plant pathogenic Rhizarian Plasmodiophora brassicae reveals insights in its biotrophic life cycle and the origin of chitin synthesis.</title>
        <authorList>
            <person name="Schwelm A."/>
            <person name="Fogelqvist J."/>
            <person name="Knaust A."/>
            <person name="Julke S."/>
            <person name="Lilja T."/>
            <person name="Dhandapani V."/>
            <person name="Bonilla-Rosso G."/>
            <person name="Karlsson M."/>
            <person name="Shevchenko A."/>
            <person name="Choi S.R."/>
            <person name="Kim H.G."/>
            <person name="Park J.Y."/>
            <person name="Lim Y.P."/>
            <person name="Ludwig-Muller J."/>
            <person name="Dixelius C."/>
        </authorList>
    </citation>
    <scope>NUCLEOTIDE SEQUENCE</scope>
    <source>
        <tissue evidence="11">Potato root galls</tissue>
    </source>
</reference>
<dbReference type="NCBIfam" id="NF005589">
    <property type="entry name" value="PRK07314.1"/>
    <property type="match status" value="1"/>
</dbReference>
<dbReference type="FunFam" id="3.40.47.10:FF:000018">
    <property type="entry name" value="3-oxoacyl-[acyl-carrier-protein] synthase 2"/>
    <property type="match status" value="1"/>
</dbReference>
<dbReference type="InterPro" id="IPR014031">
    <property type="entry name" value="Ketoacyl_synth_C"/>
</dbReference>
<evidence type="ECO:0000256" key="5">
    <source>
        <dbReference type="ARBA" id="ARBA00022832"/>
    </source>
</evidence>
<dbReference type="PANTHER" id="PTHR11712">
    <property type="entry name" value="POLYKETIDE SYNTHASE-RELATED"/>
    <property type="match status" value="1"/>
</dbReference>
<dbReference type="AlphaFoldDB" id="A0A0H5RQT1"/>
<evidence type="ECO:0000259" key="10">
    <source>
        <dbReference type="PROSITE" id="PS52004"/>
    </source>
</evidence>
<dbReference type="InterPro" id="IPR018201">
    <property type="entry name" value="Ketoacyl_synth_AS"/>
</dbReference>
<accession>A0A0H5RQT1</accession>
<dbReference type="InterPro" id="IPR014030">
    <property type="entry name" value="Ketoacyl_synth_N"/>
</dbReference>